<dbReference type="RefSeq" id="WP_162357320.1">
    <property type="nucleotide sequence ID" value="NZ_CP048209.1"/>
</dbReference>
<sequence length="314" mass="35288">MMPWRSDYEEELAVVFEEAERLIAAYPAPLNAKGQAYLQAFNPLAPSSAKNHICYLLPFWTAPVTALSAEHYRALSLGNVFVMLYFFIQDDLMDDAPADLKEQLALGNLFHLSMLDIYRSMFEHSSPFWHYYNEYVRNWSLAVAYEHPMGSLDPARLASKAAPVKLASTGALLLAGKPELESEVSRAVDLVLGTLQFSDDWSDWEEDFELKNANSLIGMIHAESTDQSTPLSKEDVKNALYIGDALTRFAELAAANGHLLDELRVRLPHLSAFQAHLAMQLAAGADKLMHNKRLLLQGGFSYWIETNFNSVERK</sequence>
<accession>A0A6C0FZI1</accession>
<reference evidence="1 2" key="1">
    <citation type="submission" date="2020-01" db="EMBL/GenBank/DDBJ databases">
        <title>Paenibacillus sp. nov., isolated from tomato rhizosphere.</title>
        <authorList>
            <person name="Weon H.-Y."/>
            <person name="Lee S.A."/>
        </authorList>
    </citation>
    <scope>NUCLEOTIDE SEQUENCE [LARGE SCALE GENOMIC DNA]</scope>
    <source>
        <strain evidence="1 2">12200R-189</strain>
    </source>
</reference>
<gene>
    <name evidence="1" type="ORF">GXP70_13605</name>
</gene>
<dbReference type="EMBL" id="CP048209">
    <property type="protein sequence ID" value="QHT60881.1"/>
    <property type="molecule type" value="Genomic_DNA"/>
</dbReference>
<protein>
    <recommendedName>
        <fullName evidence="3">Class 1 isoprenoid biosynthesis enzyme</fullName>
    </recommendedName>
</protein>
<proteinExistence type="predicted"/>
<name>A0A6C0FZI1_9BACL</name>
<dbReference type="KEGG" id="plyc:GXP70_13605"/>
<dbReference type="Proteomes" id="UP000476064">
    <property type="component" value="Chromosome"/>
</dbReference>
<dbReference type="AlphaFoldDB" id="A0A6C0FZI1"/>
<evidence type="ECO:0008006" key="3">
    <source>
        <dbReference type="Google" id="ProtNLM"/>
    </source>
</evidence>
<organism evidence="1 2">
    <name type="scientific">Paenibacillus lycopersici</name>
    <dbReference type="NCBI Taxonomy" id="2704462"/>
    <lineage>
        <taxon>Bacteria</taxon>
        <taxon>Bacillati</taxon>
        <taxon>Bacillota</taxon>
        <taxon>Bacilli</taxon>
        <taxon>Bacillales</taxon>
        <taxon>Paenibacillaceae</taxon>
        <taxon>Paenibacillus</taxon>
    </lineage>
</organism>
<keyword evidence="2" id="KW-1185">Reference proteome</keyword>
<evidence type="ECO:0000313" key="1">
    <source>
        <dbReference type="EMBL" id="QHT60881.1"/>
    </source>
</evidence>
<evidence type="ECO:0000313" key="2">
    <source>
        <dbReference type="Proteomes" id="UP000476064"/>
    </source>
</evidence>